<proteinExistence type="predicted"/>
<comment type="caution">
    <text evidence="1">The sequence shown here is derived from an EMBL/GenBank/DDBJ whole genome shotgun (WGS) entry which is preliminary data.</text>
</comment>
<evidence type="ECO:0000313" key="2">
    <source>
        <dbReference type="Proteomes" id="UP001208114"/>
    </source>
</evidence>
<dbReference type="EMBL" id="JAOTEN010000005">
    <property type="protein sequence ID" value="MCU7615457.1"/>
    <property type="molecule type" value="Genomic_DNA"/>
</dbReference>
<dbReference type="Gene3D" id="2.30.110.10">
    <property type="entry name" value="Electron Transport, Fmn-binding Protein, Chain A"/>
    <property type="match status" value="1"/>
</dbReference>
<name>A0ABT2VZN6_9FLAO</name>
<dbReference type="Pfam" id="PF04299">
    <property type="entry name" value="FMN_bind_2"/>
    <property type="match status" value="1"/>
</dbReference>
<dbReference type="PIRSF" id="PIRSF010372">
    <property type="entry name" value="PaiB"/>
    <property type="match status" value="1"/>
</dbReference>
<accession>A0ABT2VZN6</accession>
<dbReference type="SUPFAM" id="SSF50475">
    <property type="entry name" value="FMN-binding split barrel"/>
    <property type="match status" value="1"/>
</dbReference>
<sequence>MFIPKLYRSEDYNLMKEIIRENAFALLISAADKIRATHSMMLLNEDDLENMYIETHISRANPQAKILKNGDDVLCDFLGAHAYISSSWYDHVNVSTWNYEAVQVNGKVELMDSDDLYNHLEKLTSKYEKWQKCPMMVKDMGKEFIEKEMKGAFGLKIIPTEIFIAQKLSQNRKETDFQNIIIQLENSDDDGKKIAEKMKQINRKKNKT</sequence>
<organism evidence="1 2">
    <name type="scientific">Chryseobacterium gilvum</name>
    <dbReference type="NCBI Taxonomy" id="2976534"/>
    <lineage>
        <taxon>Bacteria</taxon>
        <taxon>Pseudomonadati</taxon>
        <taxon>Bacteroidota</taxon>
        <taxon>Flavobacteriia</taxon>
        <taxon>Flavobacteriales</taxon>
        <taxon>Weeksellaceae</taxon>
        <taxon>Chryseobacterium group</taxon>
        <taxon>Chryseobacterium</taxon>
    </lineage>
</organism>
<evidence type="ECO:0000313" key="1">
    <source>
        <dbReference type="EMBL" id="MCU7615457.1"/>
    </source>
</evidence>
<keyword evidence="2" id="KW-1185">Reference proteome</keyword>
<dbReference type="InterPro" id="IPR012349">
    <property type="entry name" value="Split_barrel_FMN-bd"/>
</dbReference>
<protein>
    <submittedName>
        <fullName evidence="1">FMN-binding negative transcriptional regulator</fullName>
    </submittedName>
</protein>
<gene>
    <name evidence="1" type="ORF">N0B16_13505</name>
</gene>
<dbReference type="RefSeq" id="WP_262991480.1">
    <property type="nucleotide sequence ID" value="NZ_JAOTEN010000005.1"/>
</dbReference>
<dbReference type="PANTHER" id="PTHR35802">
    <property type="entry name" value="PROTEASE SYNTHASE AND SPORULATION PROTEIN PAI 2"/>
    <property type="match status" value="1"/>
</dbReference>
<reference evidence="2" key="1">
    <citation type="submission" date="2023-07" db="EMBL/GenBank/DDBJ databases">
        <title>Chryseobacterium sp. GMJ5 Genome sequencing and assembly.</title>
        <authorList>
            <person name="Jung Y."/>
        </authorList>
    </citation>
    <scope>NUCLEOTIDE SEQUENCE [LARGE SCALE GENOMIC DNA]</scope>
    <source>
        <strain evidence="2">GMJ5</strain>
    </source>
</reference>
<dbReference type="Proteomes" id="UP001208114">
    <property type="component" value="Unassembled WGS sequence"/>
</dbReference>
<dbReference type="PANTHER" id="PTHR35802:SF1">
    <property type="entry name" value="PROTEASE SYNTHASE AND SPORULATION PROTEIN PAI 2"/>
    <property type="match status" value="1"/>
</dbReference>
<dbReference type="InterPro" id="IPR007396">
    <property type="entry name" value="TR_PAI2-type"/>
</dbReference>